<dbReference type="SUPFAM" id="SSF50891">
    <property type="entry name" value="Cyclophilin-like"/>
    <property type="match status" value="1"/>
</dbReference>
<feature type="non-terminal residue" evidence="2">
    <location>
        <position position="1"/>
    </location>
</feature>
<sequence length="54" mass="5968">IMVADYPLEHNYTIFGKVTKGQDVADKIAKVAKDSNDKPLSLVIMKSVTVSEMK</sequence>
<dbReference type="InterPro" id="IPR029000">
    <property type="entry name" value="Cyclophilin-like_dom_sf"/>
</dbReference>
<reference evidence="3" key="1">
    <citation type="submission" date="2017-09" db="EMBL/GenBank/DDBJ databases">
        <title>Depth-based differentiation of microbial function through sediment-hosted aquifers and enrichment of novel symbionts in the deep terrestrial subsurface.</title>
        <authorList>
            <person name="Probst A.J."/>
            <person name="Ladd B."/>
            <person name="Jarett J.K."/>
            <person name="Geller-Mcgrath D.E."/>
            <person name="Sieber C.M.K."/>
            <person name="Emerson J.B."/>
            <person name="Anantharaman K."/>
            <person name="Thomas B.C."/>
            <person name="Malmstrom R."/>
            <person name="Stieglmeier M."/>
            <person name="Klingl A."/>
            <person name="Woyke T."/>
            <person name="Ryan C.M."/>
            <person name="Banfield J.F."/>
        </authorList>
    </citation>
    <scope>NUCLEOTIDE SEQUENCE [LARGE SCALE GENOMIC DNA]</scope>
</reference>
<dbReference type="AlphaFoldDB" id="A0A2M7YMV9"/>
<gene>
    <name evidence="2" type="ORF">CO159_03730</name>
</gene>
<dbReference type="EMBL" id="PFWF01000077">
    <property type="protein sequence ID" value="PJA64318.1"/>
    <property type="molecule type" value="Genomic_DNA"/>
</dbReference>
<protein>
    <submittedName>
        <fullName evidence="2">Peptidylprolyl isomerase</fullName>
    </submittedName>
</protein>
<accession>A0A2M7YMV9</accession>
<evidence type="ECO:0000313" key="3">
    <source>
        <dbReference type="Proteomes" id="UP000230434"/>
    </source>
</evidence>
<name>A0A2M7YMV9_9BACT</name>
<dbReference type="Pfam" id="PF00160">
    <property type="entry name" value="Pro_isomerase"/>
    <property type="match status" value="1"/>
</dbReference>
<dbReference type="Gene3D" id="2.40.100.10">
    <property type="entry name" value="Cyclophilin-like"/>
    <property type="match status" value="1"/>
</dbReference>
<comment type="caution">
    <text evidence="2">The sequence shown here is derived from an EMBL/GenBank/DDBJ whole genome shotgun (WGS) entry which is preliminary data.</text>
</comment>
<feature type="domain" description="PPIase cyclophilin-type" evidence="1">
    <location>
        <begin position="8"/>
        <end position="50"/>
    </location>
</feature>
<evidence type="ECO:0000313" key="2">
    <source>
        <dbReference type="EMBL" id="PJA64318.1"/>
    </source>
</evidence>
<keyword evidence="2" id="KW-0413">Isomerase</keyword>
<dbReference type="GO" id="GO:0003755">
    <property type="term" value="F:peptidyl-prolyl cis-trans isomerase activity"/>
    <property type="evidence" value="ECO:0007669"/>
    <property type="project" value="InterPro"/>
</dbReference>
<dbReference type="InterPro" id="IPR002130">
    <property type="entry name" value="Cyclophilin-type_PPIase_dom"/>
</dbReference>
<organism evidence="2 3">
    <name type="scientific">Candidatus Portnoybacteria bacterium CG_4_9_14_3_um_filter_40_10</name>
    <dbReference type="NCBI Taxonomy" id="1974804"/>
    <lineage>
        <taxon>Bacteria</taxon>
        <taxon>Candidatus Portnoyibacteriota</taxon>
    </lineage>
</organism>
<evidence type="ECO:0000259" key="1">
    <source>
        <dbReference type="Pfam" id="PF00160"/>
    </source>
</evidence>
<proteinExistence type="predicted"/>
<dbReference type="Proteomes" id="UP000230434">
    <property type="component" value="Unassembled WGS sequence"/>
</dbReference>